<gene>
    <name evidence="2" type="ORF">H5985_01145</name>
</gene>
<dbReference type="CDD" id="cd02440">
    <property type="entry name" value="AdoMet_MTases"/>
    <property type="match status" value="1"/>
</dbReference>
<organism evidence="2 3">
    <name type="scientific">Parasutterella secunda</name>
    <dbReference type="NCBI Taxonomy" id="626947"/>
    <lineage>
        <taxon>Bacteria</taxon>
        <taxon>Pseudomonadati</taxon>
        <taxon>Pseudomonadota</taxon>
        <taxon>Betaproteobacteria</taxon>
        <taxon>Burkholderiales</taxon>
        <taxon>Sutterellaceae</taxon>
        <taxon>Parasutterella</taxon>
    </lineage>
</organism>
<protein>
    <submittedName>
        <fullName evidence="2">Class I SAM-dependent methyltransferase</fullName>
    </submittedName>
</protein>
<evidence type="ECO:0000313" key="3">
    <source>
        <dbReference type="Proteomes" id="UP000777002"/>
    </source>
</evidence>
<dbReference type="Proteomes" id="UP000777002">
    <property type="component" value="Unassembled WGS sequence"/>
</dbReference>
<feature type="domain" description="Methyltransferase type 11" evidence="1">
    <location>
        <begin position="59"/>
        <end position="152"/>
    </location>
</feature>
<dbReference type="Gene3D" id="3.40.50.150">
    <property type="entry name" value="Vaccinia Virus protein VP39"/>
    <property type="match status" value="1"/>
</dbReference>
<sequence>MSGNSQYISLDEAVQRYWSARAQGYSLSTSEELSNPESVYRNLLNQYLGNESNLNKRALDMGCGPGFLAIELARLGFETIGVDSCASMLTEARKNAQAFNIRFIEGDAALNLFAEQSFDVIASRNLVWNLHDPEKAYRQWFRWLKPKGKLIVFDGNHYRYLTDHNRHDRPHRETHRHLGNVDISIMENIAKTLPMSAVDRPDYDRNVLKSIGFTNIDTIVLNQTDGEIHDFAIICEKDYAD</sequence>
<dbReference type="SUPFAM" id="SSF53335">
    <property type="entry name" value="S-adenosyl-L-methionine-dependent methyltransferases"/>
    <property type="match status" value="1"/>
</dbReference>
<proteinExistence type="predicted"/>
<keyword evidence="3" id="KW-1185">Reference proteome</keyword>
<dbReference type="EMBL" id="JACJKX010000001">
    <property type="protein sequence ID" value="MBM6927889.1"/>
    <property type="molecule type" value="Genomic_DNA"/>
</dbReference>
<reference evidence="2 3" key="1">
    <citation type="journal article" date="2021" name="Sci. Rep.">
        <title>The distribution of antibiotic resistance genes in chicken gut microbiota commensals.</title>
        <authorList>
            <person name="Juricova H."/>
            <person name="Matiasovicova J."/>
            <person name="Kubasova T."/>
            <person name="Cejkova D."/>
            <person name="Rychlik I."/>
        </authorList>
    </citation>
    <scope>NUCLEOTIDE SEQUENCE [LARGE SCALE GENOMIC DNA]</scope>
    <source>
        <strain evidence="2 3">An562</strain>
    </source>
</reference>
<dbReference type="PANTHER" id="PTHR43861">
    <property type="entry name" value="TRANS-ACONITATE 2-METHYLTRANSFERASE-RELATED"/>
    <property type="match status" value="1"/>
</dbReference>
<dbReference type="GO" id="GO:0032259">
    <property type="term" value="P:methylation"/>
    <property type="evidence" value="ECO:0007669"/>
    <property type="project" value="UniProtKB-KW"/>
</dbReference>
<evidence type="ECO:0000313" key="2">
    <source>
        <dbReference type="EMBL" id="MBM6927889.1"/>
    </source>
</evidence>
<evidence type="ECO:0000259" key="1">
    <source>
        <dbReference type="Pfam" id="PF08241"/>
    </source>
</evidence>
<dbReference type="InterPro" id="IPR013216">
    <property type="entry name" value="Methyltransf_11"/>
</dbReference>
<keyword evidence="2" id="KW-0489">Methyltransferase</keyword>
<accession>A0ABS2GR10</accession>
<name>A0ABS2GR10_9BURK</name>
<dbReference type="Pfam" id="PF08241">
    <property type="entry name" value="Methyltransf_11"/>
    <property type="match status" value="1"/>
</dbReference>
<dbReference type="GO" id="GO:0008168">
    <property type="term" value="F:methyltransferase activity"/>
    <property type="evidence" value="ECO:0007669"/>
    <property type="project" value="UniProtKB-KW"/>
</dbReference>
<dbReference type="InterPro" id="IPR029063">
    <property type="entry name" value="SAM-dependent_MTases_sf"/>
</dbReference>
<dbReference type="RefSeq" id="WP_205049477.1">
    <property type="nucleotide sequence ID" value="NZ_JACJKX010000001.1"/>
</dbReference>
<keyword evidence="2" id="KW-0808">Transferase</keyword>
<comment type="caution">
    <text evidence="2">The sequence shown here is derived from an EMBL/GenBank/DDBJ whole genome shotgun (WGS) entry which is preliminary data.</text>
</comment>